<organism evidence="1 2">
    <name type="scientific">Thelohanellus kitauei</name>
    <name type="common">Myxosporean</name>
    <dbReference type="NCBI Taxonomy" id="669202"/>
    <lineage>
        <taxon>Eukaryota</taxon>
        <taxon>Metazoa</taxon>
        <taxon>Cnidaria</taxon>
        <taxon>Myxozoa</taxon>
        <taxon>Myxosporea</taxon>
        <taxon>Bivalvulida</taxon>
        <taxon>Platysporina</taxon>
        <taxon>Myxobolidae</taxon>
        <taxon>Thelohanellus</taxon>
    </lineage>
</organism>
<evidence type="ECO:0000313" key="2">
    <source>
        <dbReference type="Proteomes" id="UP000031668"/>
    </source>
</evidence>
<evidence type="ECO:0008006" key="3">
    <source>
        <dbReference type="Google" id="ProtNLM"/>
    </source>
</evidence>
<dbReference type="EMBL" id="JWZT01003862">
    <property type="protein sequence ID" value="KII65403.1"/>
    <property type="molecule type" value="Genomic_DNA"/>
</dbReference>
<name>A0A0C2J8H3_THEKT</name>
<dbReference type="Gene3D" id="1.10.10.10">
    <property type="entry name" value="Winged helix-like DNA-binding domain superfamily/Winged helix DNA-binding domain"/>
    <property type="match status" value="1"/>
</dbReference>
<proteinExistence type="predicted"/>
<gene>
    <name evidence="1" type="ORF">RF11_05115</name>
</gene>
<evidence type="ECO:0000313" key="1">
    <source>
        <dbReference type="EMBL" id="KII65403.1"/>
    </source>
</evidence>
<dbReference type="AlphaFoldDB" id="A0A0C2J8H3"/>
<sequence length="345" mass="40785">MEKFEARDSFDRFYEFLFPEFDEKIEYMANYLRRNYYSSPLRLSTPNLSDKVWKRRTWNQEIVLNGYDKKDILSTIVSSEIKYGYQNDLNIEGNHFYEHRMVGWQIECTPHDPNALIDNPVIIYDDSWQTTATYFVENVQQVLIRNMSYFFLENLVICPFTIFKIQTNKNSSVFMLITALKLTNYNILRLLYHNETYYKCTVDNQEYYSNIFVFTSLGMRRINDEMQNYYRKILMPNNKLSDLDRKRIVDAYQKGQKASEISLVLGVARSTINSVIKLFNQSGRIDSNKRGYIKPEKLNEDQKERIKSWVDDNAGIPLRTIVTKVQEEMDMSVGKNSTIHGNACP</sequence>
<dbReference type="Proteomes" id="UP000031668">
    <property type="component" value="Unassembled WGS sequence"/>
</dbReference>
<dbReference type="Pfam" id="PF13551">
    <property type="entry name" value="HTH_29"/>
    <property type="match status" value="1"/>
</dbReference>
<keyword evidence="2" id="KW-1185">Reference proteome</keyword>
<reference evidence="1 2" key="1">
    <citation type="journal article" date="2014" name="Genome Biol. Evol.">
        <title>The genome of the myxosporean Thelohanellus kitauei shows adaptations to nutrient acquisition within its fish host.</title>
        <authorList>
            <person name="Yang Y."/>
            <person name="Xiong J."/>
            <person name="Zhou Z."/>
            <person name="Huo F."/>
            <person name="Miao W."/>
            <person name="Ran C."/>
            <person name="Liu Y."/>
            <person name="Zhang J."/>
            <person name="Feng J."/>
            <person name="Wang M."/>
            <person name="Wang M."/>
            <person name="Wang L."/>
            <person name="Yao B."/>
        </authorList>
    </citation>
    <scope>NUCLEOTIDE SEQUENCE [LARGE SCALE GENOMIC DNA]</scope>
    <source>
        <strain evidence="1">Wuqing</strain>
    </source>
</reference>
<dbReference type="SUPFAM" id="SSF46689">
    <property type="entry name" value="Homeodomain-like"/>
    <property type="match status" value="1"/>
</dbReference>
<dbReference type="InterPro" id="IPR036388">
    <property type="entry name" value="WH-like_DNA-bd_sf"/>
</dbReference>
<protein>
    <recommendedName>
        <fullName evidence="3">Paired domain-containing protein</fullName>
    </recommendedName>
</protein>
<dbReference type="InterPro" id="IPR009057">
    <property type="entry name" value="Homeodomain-like_sf"/>
</dbReference>
<comment type="caution">
    <text evidence="1">The sequence shown here is derived from an EMBL/GenBank/DDBJ whole genome shotgun (WGS) entry which is preliminary data.</text>
</comment>
<accession>A0A0C2J8H3</accession>